<dbReference type="InterPro" id="IPR029006">
    <property type="entry name" value="ADF-H/Gelsolin-like_dom_sf"/>
</dbReference>
<dbReference type="InterPro" id="IPR002108">
    <property type="entry name" value="ADF-H"/>
</dbReference>
<evidence type="ECO:0000313" key="11">
    <source>
        <dbReference type="Proteomes" id="UP000288859"/>
    </source>
</evidence>
<dbReference type="GO" id="GO:0030042">
    <property type="term" value="P:actin filament depolymerization"/>
    <property type="evidence" value="ECO:0007669"/>
    <property type="project" value="TreeGrafter"/>
</dbReference>
<dbReference type="EMBL" id="NAJM01000026">
    <property type="protein sequence ID" value="RVX69913.1"/>
    <property type="molecule type" value="Genomic_DNA"/>
</dbReference>
<evidence type="ECO:0000256" key="5">
    <source>
        <dbReference type="ARBA" id="ARBA00023203"/>
    </source>
</evidence>
<keyword evidence="4" id="KW-0677">Repeat</keyword>
<comment type="similarity">
    <text evidence="2">Belongs to the actin-binding proteins ADF family. Twinfilin subfamily.</text>
</comment>
<organism evidence="10 11">
    <name type="scientific">Exophiala mesophila</name>
    <name type="common">Black yeast-like fungus</name>
    <dbReference type="NCBI Taxonomy" id="212818"/>
    <lineage>
        <taxon>Eukaryota</taxon>
        <taxon>Fungi</taxon>
        <taxon>Dikarya</taxon>
        <taxon>Ascomycota</taxon>
        <taxon>Pezizomycotina</taxon>
        <taxon>Eurotiomycetes</taxon>
        <taxon>Chaetothyriomycetidae</taxon>
        <taxon>Chaetothyriales</taxon>
        <taxon>Herpotrichiellaceae</taxon>
        <taxon>Exophiala</taxon>
    </lineage>
</organism>
<evidence type="ECO:0000256" key="8">
    <source>
        <dbReference type="SAM" id="MobiDB-lite"/>
    </source>
</evidence>
<dbReference type="GO" id="GO:0051015">
    <property type="term" value="F:actin filament binding"/>
    <property type="evidence" value="ECO:0007669"/>
    <property type="project" value="TreeGrafter"/>
</dbReference>
<comment type="subunit">
    <text evidence="7">Interacts with G-actin; ADP-actin form.</text>
</comment>
<evidence type="ECO:0000256" key="1">
    <source>
        <dbReference type="ARBA" id="ARBA00004245"/>
    </source>
</evidence>
<proteinExistence type="inferred from homology"/>
<feature type="domain" description="ADF-H" evidence="9">
    <location>
        <begin position="3"/>
        <end position="137"/>
    </location>
</feature>
<gene>
    <name evidence="10" type="ORF">B0A52_05748</name>
</gene>
<evidence type="ECO:0000256" key="4">
    <source>
        <dbReference type="ARBA" id="ARBA00022737"/>
    </source>
</evidence>
<dbReference type="InterPro" id="IPR028458">
    <property type="entry name" value="Twinfilin"/>
</dbReference>
<dbReference type="Gene3D" id="3.40.20.10">
    <property type="entry name" value="Severin"/>
    <property type="match status" value="2"/>
</dbReference>
<feature type="compositionally biased region" description="Polar residues" evidence="8">
    <location>
        <begin position="345"/>
        <end position="355"/>
    </location>
</feature>
<dbReference type="VEuPathDB" id="FungiDB:PV10_07854"/>
<comment type="caution">
    <text evidence="10">The sequence shown here is derived from an EMBL/GenBank/DDBJ whole genome shotgun (WGS) entry which is preliminary data.</text>
</comment>
<dbReference type="PANTHER" id="PTHR13759">
    <property type="entry name" value="TWINFILIN"/>
    <property type="match status" value="1"/>
</dbReference>
<dbReference type="PROSITE" id="PS51263">
    <property type="entry name" value="ADF_H"/>
    <property type="match status" value="2"/>
</dbReference>
<dbReference type="OrthoDB" id="10006997at2759"/>
<reference evidence="10 11" key="1">
    <citation type="submission" date="2017-03" db="EMBL/GenBank/DDBJ databases">
        <title>Genomes of endolithic fungi from Antarctica.</title>
        <authorList>
            <person name="Coleine C."/>
            <person name="Masonjones S."/>
            <person name="Stajich J.E."/>
        </authorList>
    </citation>
    <scope>NUCLEOTIDE SEQUENCE [LARGE SCALE GENOMIC DNA]</scope>
    <source>
        <strain evidence="10 11">CCFEE 6314</strain>
    </source>
</reference>
<evidence type="ECO:0000256" key="3">
    <source>
        <dbReference type="ARBA" id="ARBA00022490"/>
    </source>
</evidence>
<dbReference type="AlphaFoldDB" id="A0A438N2J5"/>
<evidence type="ECO:0000313" key="10">
    <source>
        <dbReference type="EMBL" id="RVX69913.1"/>
    </source>
</evidence>
<evidence type="ECO:0000256" key="7">
    <source>
        <dbReference type="ARBA" id="ARBA00038532"/>
    </source>
</evidence>
<dbReference type="Proteomes" id="UP000288859">
    <property type="component" value="Unassembled WGS sequence"/>
</dbReference>
<dbReference type="GO" id="GO:0051016">
    <property type="term" value="P:barbed-end actin filament capping"/>
    <property type="evidence" value="ECO:0007669"/>
    <property type="project" value="TreeGrafter"/>
</dbReference>
<dbReference type="CDD" id="cd11284">
    <property type="entry name" value="ADF_Twf-C_like"/>
    <property type="match status" value="1"/>
</dbReference>
<comment type="subcellular location">
    <subcellularLocation>
        <location evidence="1">Cytoplasm</location>
        <location evidence="1">Cytoskeleton</location>
    </subcellularLocation>
</comment>
<dbReference type="CDD" id="cd11285">
    <property type="entry name" value="ADF_Twf-N_like"/>
    <property type="match status" value="1"/>
</dbReference>
<dbReference type="SMART" id="SM00102">
    <property type="entry name" value="ADF"/>
    <property type="match status" value="1"/>
</dbReference>
<name>A0A438N2J5_EXOME</name>
<sequence length="370" mass="38917">MQSGISASADLHAAFKSFTSDSTLFALPITITSESLTPLAAIPFPSGSSTLETSLNALSDLLTPTTPLYLLLRRTPQSPSLISAAYIPSRSPVRQKTLFAATRATLVRELGQEKFAESVFLTEREEVLDVSTWNDASGGPQGTSGQGNANSAILSTEERELQAVKRAEDEERHGTRGRDLMGDGGSGAKAGGVSSTGIQINVTDDARAAFREIAAAQESGQSTGLLVQFGIEIKGETITHSKTHRGIEPSSVHSHIPSDTPSYSFYVASPGSSAVIFIYVCPGTSKIKERMIYASSRLAVLTIAKQEGVKVVKNLEAGDPEDLSGGRINEEIAVHLGTQDDGDSQPGSGTATPSGGRSAGFARPKRPGKR</sequence>
<evidence type="ECO:0000259" key="9">
    <source>
        <dbReference type="PROSITE" id="PS51263"/>
    </source>
</evidence>
<dbReference type="GO" id="GO:0005737">
    <property type="term" value="C:cytoplasm"/>
    <property type="evidence" value="ECO:0007669"/>
    <property type="project" value="TreeGrafter"/>
</dbReference>
<dbReference type="Pfam" id="PF00241">
    <property type="entry name" value="Cofilin_ADF"/>
    <property type="match status" value="2"/>
</dbReference>
<protein>
    <recommendedName>
        <fullName evidence="9">ADF-H domain-containing protein</fullName>
    </recommendedName>
</protein>
<keyword evidence="3" id="KW-0963">Cytoplasm</keyword>
<dbReference type="GO" id="GO:0003785">
    <property type="term" value="F:actin monomer binding"/>
    <property type="evidence" value="ECO:0007669"/>
    <property type="project" value="TreeGrafter"/>
</dbReference>
<evidence type="ECO:0000256" key="6">
    <source>
        <dbReference type="ARBA" id="ARBA00023212"/>
    </source>
</evidence>
<dbReference type="GO" id="GO:0005884">
    <property type="term" value="C:actin filament"/>
    <property type="evidence" value="ECO:0007669"/>
    <property type="project" value="TreeGrafter"/>
</dbReference>
<keyword evidence="5" id="KW-0009">Actin-binding</keyword>
<feature type="compositionally biased region" description="Basic and acidic residues" evidence="8">
    <location>
        <begin position="163"/>
        <end position="181"/>
    </location>
</feature>
<dbReference type="SUPFAM" id="SSF55753">
    <property type="entry name" value="Actin depolymerizing proteins"/>
    <property type="match status" value="2"/>
</dbReference>
<feature type="region of interest" description="Disordered" evidence="8">
    <location>
        <begin position="335"/>
        <end position="370"/>
    </location>
</feature>
<evidence type="ECO:0000256" key="2">
    <source>
        <dbReference type="ARBA" id="ARBA00009557"/>
    </source>
</evidence>
<keyword evidence="6" id="KW-0206">Cytoskeleton</keyword>
<feature type="region of interest" description="Disordered" evidence="8">
    <location>
        <begin position="163"/>
        <end position="196"/>
    </location>
</feature>
<dbReference type="PANTHER" id="PTHR13759:SF1">
    <property type="entry name" value="TWINFILIN"/>
    <property type="match status" value="1"/>
</dbReference>
<feature type="domain" description="ADF-H" evidence="9">
    <location>
        <begin position="197"/>
        <end position="333"/>
    </location>
</feature>
<accession>A0A438N2J5</accession>